<proteinExistence type="predicted"/>
<organism evidence="1 2">
    <name type="scientific">Weissella koreensis</name>
    <dbReference type="NCBI Taxonomy" id="165096"/>
    <lineage>
        <taxon>Bacteria</taxon>
        <taxon>Bacillati</taxon>
        <taxon>Bacillota</taxon>
        <taxon>Bacilli</taxon>
        <taxon>Lactobacillales</taxon>
        <taxon>Lactobacillaceae</taxon>
        <taxon>Weissella</taxon>
    </lineage>
</organism>
<accession>A0A7H1MKE4</accession>
<gene>
    <name evidence="1" type="ORF">FY536_00960</name>
</gene>
<dbReference type="EMBL" id="CP043431">
    <property type="protein sequence ID" value="QNT63930.1"/>
    <property type="molecule type" value="Genomic_DNA"/>
</dbReference>
<evidence type="ECO:0000313" key="1">
    <source>
        <dbReference type="EMBL" id="QNT63930.1"/>
    </source>
</evidence>
<sequence length="137" mass="15795">MHINKLSIFSLIEKIINTLFFIWIFIILIGALYSDHLFSLDNPYRLSTITGLVALILIVLGAFKFSKFKSLTLPIFNSSKKHKIYLLLCISVIVFSWQIYFINKANTGIGFDAGIVASEVVNHSNINDWFRYRIFLE</sequence>
<reference evidence="1 2" key="1">
    <citation type="submission" date="2019-08" db="EMBL/GenBank/DDBJ databases">
        <authorList>
            <person name="Chang H.C."/>
            <person name="Mun S.Y."/>
        </authorList>
    </citation>
    <scope>NUCLEOTIDE SEQUENCE [LARGE SCALE GENOMIC DNA]</scope>
    <source>
        <strain evidence="1 2">SK</strain>
    </source>
</reference>
<name>A0A7H1MKE4_9LACO</name>
<evidence type="ECO:0000313" key="2">
    <source>
        <dbReference type="Proteomes" id="UP000516446"/>
    </source>
</evidence>
<protein>
    <submittedName>
        <fullName evidence="1">Uncharacterized protein</fullName>
    </submittedName>
</protein>
<dbReference type="AlphaFoldDB" id="A0A7H1MKE4"/>
<keyword evidence="2" id="KW-1185">Reference proteome</keyword>
<dbReference type="Proteomes" id="UP000516446">
    <property type="component" value="Chromosome"/>
</dbReference>
<dbReference type="RefSeq" id="WP_006845583.1">
    <property type="nucleotide sequence ID" value="NZ_CP026847.1"/>
</dbReference>